<dbReference type="EMBL" id="UHJJ01000008">
    <property type="protein sequence ID" value="SUQ14854.1"/>
    <property type="molecule type" value="Genomic_DNA"/>
</dbReference>
<sequence length="31" mass="3518">MEEMEKGVAGITPGLEKIMKKKIYIKKVIVL</sequence>
<evidence type="ECO:0000313" key="1">
    <source>
        <dbReference type="EMBL" id="SUQ14854.1"/>
    </source>
</evidence>
<protein>
    <submittedName>
        <fullName evidence="1">Uncharacterized protein</fullName>
    </submittedName>
</protein>
<proteinExistence type="predicted"/>
<dbReference type="AlphaFoldDB" id="A0A315ZUY2"/>
<keyword evidence="2" id="KW-1185">Reference proteome</keyword>
<organism evidence="1 2">
    <name type="scientific">Faecalicatena contorta</name>
    <dbReference type="NCBI Taxonomy" id="39482"/>
    <lineage>
        <taxon>Bacteria</taxon>
        <taxon>Bacillati</taxon>
        <taxon>Bacillota</taxon>
        <taxon>Clostridia</taxon>
        <taxon>Lachnospirales</taxon>
        <taxon>Lachnospiraceae</taxon>
        <taxon>Faecalicatena</taxon>
    </lineage>
</organism>
<dbReference type="Proteomes" id="UP000254051">
    <property type="component" value="Unassembled WGS sequence"/>
</dbReference>
<evidence type="ECO:0000313" key="2">
    <source>
        <dbReference type="Proteomes" id="UP000254051"/>
    </source>
</evidence>
<accession>A0A315ZUY2</accession>
<gene>
    <name evidence="1" type="ORF">SAMN05216529_10879</name>
</gene>
<reference evidence="2" key="1">
    <citation type="submission" date="2017-07" db="EMBL/GenBank/DDBJ databases">
        <authorList>
            <person name="Varghese N."/>
            <person name="Submissions S."/>
        </authorList>
    </citation>
    <scope>NUCLEOTIDE SEQUENCE [LARGE SCALE GENOMIC DNA]</scope>
    <source>
        <strain evidence="2">NLAE-zl-C134</strain>
    </source>
</reference>
<name>A0A315ZUY2_9FIRM</name>